<dbReference type="AlphaFoldDB" id="A0A836Z0W7"/>
<protein>
    <submittedName>
        <fullName evidence="1">Transcriptional regulator</fullName>
    </submittedName>
</protein>
<dbReference type="Gene3D" id="1.10.238.160">
    <property type="match status" value="1"/>
</dbReference>
<name>A0A836Z0W7_GLAPU</name>
<gene>
    <name evidence="1" type="ORF">HPS10_08520</name>
</gene>
<dbReference type="Proteomes" id="UP000027036">
    <property type="component" value="Unassembled WGS sequence"/>
</dbReference>
<dbReference type="EMBL" id="JDSO01000118">
    <property type="protein sequence ID" value="KDB46074.1"/>
    <property type="molecule type" value="Genomic_DNA"/>
</dbReference>
<dbReference type="RefSeq" id="WP_035524255.1">
    <property type="nucleotide sequence ID" value="NZ_JDSO01000118.1"/>
</dbReference>
<dbReference type="PANTHER" id="PTHR36154:SF1">
    <property type="entry name" value="DNA-BINDING TRANSCRIPTIONAL ACTIVATOR ALPA"/>
    <property type="match status" value="1"/>
</dbReference>
<proteinExistence type="predicted"/>
<comment type="caution">
    <text evidence="1">The sequence shown here is derived from an EMBL/GenBank/DDBJ whole genome shotgun (WGS) entry which is preliminary data.</text>
</comment>
<evidence type="ECO:0000313" key="1">
    <source>
        <dbReference type="EMBL" id="KDB46074.1"/>
    </source>
</evidence>
<organism evidence="1 2">
    <name type="scientific">Glaesserella parasuis HPS10</name>
    <dbReference type="NCBI Taxonomy" id="1450514"/>
    <lineage>
        <taxon>Bacteria</taxon>
        <taxon>Pseudomonadati</taxon>
        <taxon>Pseudomonadota</taxon>
        <taxon>Gammaproteobacteria</taxon>
        <taxon>Pasteurellales</taxon>
        <taxon>Pasteurellaceae</taxon>
        <taxon>Glaesserella</taxon>
    </lineage>
</organism>
<dbReference type="Pfam" id="PF05930">
    <property type="entry name" value="Phage_AlpA"/>
    <property type="match status" value="1"/>
</dbReference>
<evidence type="ECO:0000313" key="2">
    <source>
        <dbReference type="Proteomes" id="UP000027036"/>
    </source>
</evidence>
<dbReference type="PANTHER" id="PTHR36154">
    <property type="entry name" value="DNA-BINDING TRANSCRIPTIONAL ACTIVATOR ALPA"/>
    <property type="match status" value="1"/>
</dbReference>
<reference evidence="1 2" key="1">
    <citation type="submission" date="2014-02" db="EMBL/GenBank/DDBJ databases">
        <title>Comparative genomics of Haemophilus parasuis isolated from pig lungs.</title>
        <authorList>
            <person name="Kittichotirat W."/>
            <person name="Bumgarner R.E."/>
            <person name="Lawrence P."/>
        </authorList>
    </citation>
    <scope>NUCLEOTIDE SEQUENCE [LARGE SCALE GENOMIC DNA]</scope>
    <source>
        <strain evidence="1 2">HPS10</strain>
    </source>
</reference>
<dbReference type="InterPro" id="IPR010260">
    <property type="entry name" value="AlpA"/>
</dbReference>
<dbReference type="InterPro" id="IPR052931">
    <property type="entry name" value="Prophage_regulatory_activator"/>
</dbReference>
<sequence length="64" mass="7415">MTKNSERFLCLDDVMNKTGLGRSTIYNKMKSGEFPKSISISANRIAWLESEIDSWMETKINQRN</sequence>
<accession>A0A836Z0W7</accession>